<name>A0A2G4YSC1_9PROT</name>
<evidence type="ECO:0000259" key="1">
    <source>
        <dbReference type="Pfam" id="PF10090"/>
    </source>
</evidence>
<accession>A0A2G4YSC1</accession>
<dbReference type="Gene3D" id="1.10.287.130">
    <property type="match status" value="1"/>
</dbReference>
<keyword evidence="2" id="KW-0808">Transferase</keyword>
<dbReference type="Gene3D" id="3.30.565.10">
    <property type="entry name" value="Histidine kinase-like ATPase, C-terminal domain"/>
    <property type="match status" value="1"/>
</dbReference>
<sequence>MNDIEFSALLCSRLCHDLISPVGAIANGLEILGDEEDEMMRAEVMTLLGQSAEVTSSRLKFYRLSFGAAGGFGEKVPIREAESAVNGLYNSGKINLTWHSDVGLVNKDALKVMLNLILLAGESLIRGGDLLVEIRENNPGVEMTVTVRGDKIILQDSTRQALLGELGDEQIEAKSAPAFLAASVAARLGTKIGFTQHNEQSFSFQTSYQDKE</sequence>
<proteinExistence type="predicted"/>
<reference evidence="2 3" key="1">
    <citation type="submission" date="2017-10" db="EMBL/GenBank/DDBJ databases">
        <title>Frigbacter circumglobatus gen. nov. sp. nov., isolated from sediment cultured in situ.</title>
        <authorList>
            <person name="Zhao Z."/>
        </authorList>
    </citation>
    <scope>NUCLEOTIDE SEQUENCE [LARGE SCALE GENOMIC DNA]</scope>
    <source>
        <strain evidence="2 3">ZYL</strain>
    </source>
</reference>
<organism evidence="2 3">
    <name type="scientific">Paremcibacter congregatus</name>
    <dbReference type="NCBI Taxonomy" id="2043170"/>
    <lineage>
        <taxon>Bacteria</taxon>
        <taxon>Pseudomonadati</taxon>
        <taxon>Pseudomonadota</taxon>
        <taxon>Alphaproteobacteria</taxon>
        <taxon>Emcibacterales</taxon>
        <taxon>Emcibacteraceae</taxon>
        <taxon>Paremcibacter</taxon>
    </lineage>
</organism>
<dbReference type="OrthoDB" id="9803702at2"/>
<feature type="domain" description="Histidine phosphotransferase ChpT C-terminal" evidence="1">
    <location>
        <begin position="79"/>
        <end position="198"/>
    </location>
</feature>
<dbReference type="InterPro" id="IPR036890">
    <property type="entry name" value="HATPase_C_sf"/>
</dbReference>
<dbReference type="Proteomes" id="UP000229730">
    <property type="component" value="Unassembled WGS sequence"/>
</dbReference>
<evidence type="ECO:0000313" key="3">
    <source>
        <dbReference type="Proteomes" id="UP000229730"/>
    </source>
</evidence>
<dbReference type="InterPro" id="IPR018762">
    <property type="entry name" value="ChpT_C"/>
</dbReference>
<dbReference type="Pfam" id="PF10090">
    <property type="entry name" value="HPTransfase"/>
    <property type="match status" value="1"/>
</dbReference>
<dbReference type="InParanoid" id="A0A2G4YSC1"/>
<comment type="caution">
    <text evidence="2">The sequence shown here is derived from an EMBL/GenBank/DDBJ whole genome shotgun (WGS) entry which is preliminary data.</text>
</comment>
<dbReference type="EMBL" id="PDEM01000016">
    <property type="protein sequence ID" value="PHZ85239.1"/>
    <property type="molecule type" value="Genomic_DNA"/>
</dbReference>
<keyword evidence="3" id="KW-1185">Reference proteome</keyword>
<dbReference type="GO" id="GO:0016740">
    <property type="term" value="F:transferase activity"/>
    <property type="evidence" value="ECO:0007669"/>
    <property type="project" value="UniProtKB-KW"/>
</dbReference>
<protein>
    <submittedName>
        <fullName evidence="2">Histidine phosphotransferase</fullName>
    </submittedName>
</protein>
<gene>
    <name evidence="2" type="ORF">CRD36_07475</name>
</gene>
<dbReference type="AlphaFoldDB" id="A0A2G4YSC1"/>
<evidence type="ECO:0000313" key="2">
    <source>
        <dbReference type="EMBL" id="PHZ85239.1"/>
    </source>
</evidence>
<dbReference type="RefSeq" id="WP_099472127.1">
    <property type="nucleotide sequence ID" value="NZ_CP041025.1"/>
</dbReference>